<name>A0A1M5DEC2_9THEO</name>
<feature type="domain" description="Peptidoglycan hydrolase PcsB coiled-coil" evidence="4">
    <location>
        <begin position="108"/>
        <end position="177"/>
    </location>
</feature>
<dbReference type="Proteomes" id="UP000184088">
    <property type="component" value="Unassembled WGS sequence"/>
</dbReference>
<dbReference type="SUPFAM" id="SSF51261">
    <property type="entry name" value="Duplicated hybrid motif"/>
    <property type="match status" value="1"/>
</dbReference>
<dbReference type="Pfam" id="PF01551">
    <property type="entry name" value="Peptidase_M23"/>
    <property type="match status" value="1"/>
</dbReference>
<feature type="domain" description="M23ase beta-sheet core" evidence="3">
    <location>
        <begin position="290"/>
        <end position="385"/>
    </location>
</feature>
<evidence type="ECO:0000256" key="1">
    <source>
        <dbReference type="ARBA" id="ARBA00022729"/>
    </source>
</evidence>
<feature type="coiled-coil region" evidence="2">
    <location>
        <begin position="33"/>
        <end position="119"/>
    </location>
</feature>
<dbReference type="Gene3D" id="2.70.70.10">
    <property type="entry name" value="Glucose Permease (Domain IIA)"/>
    <property type="match status" value="1"/>
</dbReference>
<protein>
    <submittedName>
        <fullName evidence="5">Septal ring factor EnvC, activator of murein hydrolases AmiA and AmiB</fullName>
    </submittedName>
</protein>
<feature type="coiled-coil region" evidence="2">
    <location>
        <begin position="166"/>
        <end position="256"/>
    </location>
</feature>
<dbReference type="InterPro" id="IPR057309">
    <property type="entry name" value="PcsB_CC"/>
</dbReference>
<evidence type="ECO:0000256" key="2">
    <source>
        <dbReference type="SAM" id="Coils"/>
    </source>
</evidence>
<organism evidence="5 6">
    <name type="scientific">Caldanaerobius fijiensis DSM 17918</name>
    <dbReference type="NCBI Taxonomy" id="1121256"/>
    <lineage>
        <taxon>Bacteria</taxon>
        <taxon>Bacillati</taxon>
        <taxon>Bacillota</taxon>
        <taxon>Clostridia</taxon>
        <taxon>Thermoanaerobacterales</taxon>
        <taxon>Thermoanaerobacteraceae</taxon>
        <taxon>Caldanaerobius</taxon>
    </lineage>
</organism>
<evidence type="ECO:0000313" key="6">
    <source>
        <dbReference type="Proteomes" id="UP000184088"/>
    </source>
</evidence>
<keyword evidence="5" id="KW-0378">Hydrolase</keyword>
<dbReference type="STRING" id="1121256.SAMN02746089_02324"/>
<dbReference type="CDD" id="cd12797">
    <property type="entry name" value="M23_peptidase"/>
    <property type="match status" value="1"/>
</dbReference>
<evidence type="ECO:0000313" key="5">
    <source>
        <dbReference type="EMBL" id="SHF65428.1"/>
    </source>
</evidence>
<evidence type="ECO:0000259" key="3">
    <source>
        <dbReference type="Pfam" id="PF01551"/>
    </source>
</evidence>
<dbReference type="EMBL" id="FQVH01000035">
    <property type="protein sequence ID" value="SHF65428.1"/>
    <property type="molecule type" value="Genomic_DNA"/>
</dbReference>
<dbReference type="InterPro" id="IPR016047">
    <property type="entry name" value="M23ase_b-sheet_dom"/>
</dbReference>
<dbReference type="GO" id="GO:0004222">
    <property type="term" value="F:metalloendopeptidase activity"/>
    <property type="evidence" value="ECO:0007669"/>
    <property type="project" value="TreeGrafter"/>
</dbReference>
<keyword evidence="6" id="KW-1185">Reference proteome</keyword>
<accession>A0A1M5DEC2</accession>
<sequence length="390" mass="44121">MNHLVRSRWYLSTALLLILSLAFYSAFSPIGYADDLQQKKEQLQNVQKSIEEKKKQLNDIRREKADLQNQLAIIQQNLVQSQEQLNKAQKQLSKLEASIKIKSEELDAAQKRLNDENEIFKKRVVAMYKSGPMGYVGVLLDSNNFLDFLSRYEIMKRLIKYDKDLISQITMQKEDIARQKQELIKQRNEVASVKNAIERRKKEISIQLASRSGILRKLNMQEQTYKSQIEDLSNESEQLTAIIKKLQEQAAQRKNAVRFAGGKLGWPVPGVYDITDPFGPRYHPILKVERMHTGIDIGTSYGSTVVASADGRVIYAGWFGGYGNAVVIDHGDGISTLYGHNSSLLVKEGDMVKRGQAIAKSGSTGLSTGPHLHFEVRKDGVPVNPMDWLK</sequence>
<proteinExistence type="predicted"/>
<dbReference type="AlphaFoldDB" id="A0A1M5DEC2"/>
<dbReference type="RefSeq" id="WP_084111263.1">
    <property type="nucleotide sequence ID" value="NZ_FQVH01000035.1"/>
</dbReference>
<gene>
    <name evidence="5" type="ORF">SAMN02746089_02324</name>
</gene>
<dbReference type="InterPro" id="IPR050570">
    <property type="entry name" value="Cell_wall_metabolism_enzyme"/>
</dbReference>
<dbReference type="Gene3D" id="6.10.250.3150">
    <property type="match status" value="1"/>
</dbReference>
<dbReference type="PANTHER" id="PTHR21666">
    <property type="entry name" value="PEPTIDASE-RELATED"/>
    <property type="match status" value="1"/>
</dbReference>
<reference evidence="5 6" key="1">
    <citation type="submission" date="2016-11" db="EMBL/GenBank/DDBJ databases">
        <authorList>
            <person name="Jaros S."/>
            <person name="Januszkiewicz K."/>
            <person name="Wedrychowicz H."/>
        </authorList>
    </citation>
    <scope>NUCLEOTIDE SEQUENCE [LARGE SCALE GENOMIC DNA]</scope>
    <source>
        <strain evidence="5 6">DSM 17918</strain>
    </source>
</reference>
<dbReference type="OrthoDB" id="9809488at2"/>
<keyword evidence="1" id="KW-0732">Signal</keyword>
<keyword evidence="2" id="KW-0175">Coiled coil</keyword>
<dbReference type="PANTHER" id="PTHR21666:SF289">
    <property type="entry name" value="L-ALA--D-GLU ENDOPEPTIDASE"/>
    <property type="match status" value="1"/>
</dbReference>
<dbReference type="InterPro" id="IPR011055">
    <property type="entry name" value="Dup_hybrid_motif"/>
</dbReference>
<dbReference type="FunFam" id="2.70.70.10:FF:000006">
    <property type="entry name" value="M23 family peptidase"/>
    <property type="match status" value="1"/>
</dbReference>
<dbReference type="Pfam" id="PF24568">
    <property type="entry name" value="CC_PcsB"/>
    <property type="match status" value="1"/>
</dbReference>
<evidence type="ECO:0000259" key="4">
    <source>
        <dbReference type="Pfam" id="PF24568"/>
    </source>
</evidence>